<accession>A0AB34J0R6</accession>
<feature type="region of interest" description="Disordered" evidence="2">
    <location>
        <begin position="65"/>
        <end position="104"/>
    </location>
</feature>
<keyword evidence="1" id="KW-0175">Coiled coil</keyword>
<keyword evidence="3" id="KW-0732">Signal</keyword>
<protein>
    <recommendedName>
        <fullName evidence="4">ShKT domain-containing protein</fullName>
    </recommendedName>
</protein>
<feature type="compositionally biased region" description="Pro residues" evidence="2">
    <location>
        <begin position="128"/>
        <end position="137"/>
    </location>
</feature>
<gene>
    <name evidence="5" type="ORF">AB1Y20_005776</name>
</gene>
<evidence type="ECO:0000313" key="6">
    <source>
        <dbReference type="Proteomes" id="UP001515480"/>
    </source>
</evidence>
<dbReference type="Pfam" id="PF01549">
    <property type="entry name" value="ShK"/>
    <property type="match status" value="1"/>
</dbReference>
<feature type="region of interest" description="Disordered" evidence="2">
    <location>
        <begin position="119"/>
        <end position="145"/>
    </location>
</feature>
<evidence type="ECO:0000256" key="3">
    <source>
        <dbReference type="SAM" id="SignalP"/>
    </source>
</evidence>
<evidence type="ECO:0000259" key="4">
    <source>
        <dbReference type="PROSITE" id="PS51670"/>
    </source>
</evidence>
<dbReference type="EMBL" id="JBGBPQ010000014">
    <property type="protein sequence ID" value="KAL1510949.1"/>
    <property type="molecule type" value="Genomic_DNA"/>
</dbReference>
<feature type="coiled-coil region" evidence="1">
    <location>
        <begin position="222"/>
        <end position="256"/>
    </location>
</feature>
<evidence type="ECO:0000313" key="5">
    <source>
        <dbReference type="EMBL" id="KAL1510949.1"/>
    </source>
</evidence>
<evidence type="ECO:0000256" key="1">
    <source>
        <dbReference type="SAM" id="Coils"/>
    </source>
</evidence>
<reference evidence="5 6" key="1">
    <citation type="journal article" date="2024" name="Science">
        <title>Giant polyketide synthase enzymes in the biosynthesis of giant marine polyether toxins.</title>
        <authorList>
            <person name="Fallon T.R."/>
            <person name="Shende V.V."/>
            <person name="Wierzbicki I.H."/>
            <person name="Pendleton A.L."/>
            <person name="Watervoot N.F."/>
            <person name="Auber R.P."/>
            <person name="Gonzalez D.J."/>
            <person name="Wisecaver J.H."/>
            <person name="Moore B.S."/>
        </authorList>
    </citation>
    <scope>NUCLEOTIDE SEQUENCE [LARGE SCALE GENOMIC DNA]</scope>
    <source>
        <strain evidence="5 6">12B1</strain>
    </source>
</reference>
<feature type="chain" id="PRO_5044235447" description="ShKT domain-containing protein" evidence="3">
    <location>
        <begin position="23"/>
        <end position="439"/>
    </location>
</feature>
<feature type="signal peptide" evidence="3">
    <location>
        <begin position="1"/>
        <end position="22"/>
    </location>
</feature>
<feature type="domain" description="ShKT" evidence="4">
    <location>
        <begin position="24"/>
        <end position="58"/>
    </location>
</feature>
<sequence>MRRAPSPSILPLLLLLLASVRPSCVDHAKQCGAWAARGECARNAEHMRRTCPKSCDACAAADEPPAELRPADAPSSPGGMQASYGSLSFKGRRPATPPPSPELAAQPQALSFNLQQHRNLQREQQARTPPPPPPSAPPAASVGAAPTAAAAVAASAPSTARMDAQEAQSQPTLVAALREVTKCRAARVDCQSELARCNQGTASHLLTEKALSSQDERCLTQLQAASATASKLSSEVKAAREEVEGERNVVRKLRQQLLQHQASGRAAESNCLERLANADMACHAQIDKLQTQLKGKRKVEEQAGELRKKLEQKEAIEQAIEGRHSKLTQVYKTLESECQGELRACRAAKAHVVPPSLPPPHSTEVHAQHCGGSSYGTYGQLLLALLLGVYIGNGCKPPRTLARRILSGGASTRRTHVEELRGWVPPSVTGSFESGMKLS</sequence>
<evidence type="ECO:0000256" key="2">
    <source>
        <dbReference type="SAM" id="MobiDB-lite"/>
    </source>
</evidence>
<proteinExistence type="predicted"/>
<organism evidence="5 6">
    <name type="scientific">Prymnesium parvum</name>
    <name type="common">Toxic golden alga</name>
    <dbReference type="NCBI Taxonomy" id="97485"/>
    <lineage>
        <taxon>Eukaryota</taxon>
        <taxon>Haptista</taxon>
        <taxon>Haptophyta</taxon>
        <taxon>Prymnesiophyceae</taxon>
        <taxon>Prymnesiales</taxon>
        <taxon>Prymnesiaceae</taxon>
        <taxon>Prymnesium</taxon>
    </lineage>
</organism>
<dbReference type="AlphaFoldDB" id="A0AB34J0R6"/>
<name>A0AB34J0R6_PRYPA</name>
<dbReference type="Proteomes" id="UP001515480">
    <property type="component" value="Unassembled WGS sequence"/>
</dbReference>
<dbReference type="PROSITE" id="PS51670">
    <property type="entry name" value="SHKT"/>
    <property type="match status" value="1"/>
</dbReference>
<dbReference type="InterPro" id="IPR003582">
    <property type="entry name" value="ShKT_dom"/>
</dbReference>
<keyword evidence="6" id="KW-1185">Reference proteome</keyword>
<dbReference type="SMART" id="SM00254">
    <property type="entry name" value="ShKT"/>
    <property type="match status" value="1"/>
</dbReference>
<comment type="caution">
    <text evidence="5">The sequence shown here is derived from an EMBL/GenBank/DDBJ whole genome shotgun (WGS) entry which is preliminary data.</text>
</comment>